<reference evidence="2" key="1">
    <citation type="journal article" date="2015" name="Nature">
        <title>Complex archaea that bridge the gap between prokaryotes and eukaryotes.</title>
        <authorList>
            <person name="Spang A."/>
            <person name="Saw J.H."/>
            <person name="Jorgensen S.L."/>
            <person name="Zaremba-Niedzwiedzka K."/>
            <person name="Martijn J."/>
            <person name="Lind A.E."/>
            <person name="van Eijk R."/>
            <person name="Schleper C."/>
            <person name="Guy L."/>
            <person name="Ettema T.J."/>
        </authorList>
    </citation>
    <scope>NUCLEOTIDE SEQUENCE</scope>
</reference>
<sequence length="295" mass="33361">MQVLCCEDDFECWRDQARQLLRQDIAPHAVVWEDRDHRQLFASEPLPASTPMAGPTAQATRIPARLLDELKRAAQYRVSGRWNLLYRVLWRVAMGERQAMLAGDRDGSELQRRIKSVSREAHHLHAFVRFHPVMGRGGLDYVAWHEPAHDILASASLHFAERLGRQRWLIVSSRDAVWYDGETLHHRQPCPADWAALAESVRDNADPLWQTYYSSIFNPARLNSKVMQGHMPLRFWAGLPEGRVIPALMSRARAGAQKDGQAEAVASKSGKVIRSAAYAKDDSFAGAKPDAKRPD</sequence>
<evidence type="ECO:0000259" key="1">
    <source>
        <dbReference type="Pfam" id="PF13566"/>
    </source>
</evidence>
<comment type="caution">
    <text evidence="2">The sequence shown here is derived from an EMBL/GenBank/DDBJ whole genome shotgun (WGS) entry which is preliminary data.</text>
</comment>
<evidence type="ECO:0000313" key="2">
    <source>
        <dbReference type="EMBL" id="KKN95174.1"/>
    </source>
</evidence>
<dbReference type="Pfam" id="PF13566">
    <property type="entry name" value="DUF4130"/>
    <property type="match status" value="1"/>
</dbReference>
<dbReference type="InterPro" id="IPR025404">
    <property type="entry name" value="DUF4130"/>
</dbReference>
<dbReference type="InterPro" id="IPR023875">
    <property type="entry name" value="DNA_repair_put"/>
</dbReference>
<accession>A0A0F9UTZ5</accession>
<dbReference type="NCBIfam" id="TIGR03915">
    <property type="entry name" value="SAM_7_link_chp"/>
    <property type="match status" value="1"/>
</dbReference>
<name>A0A0F9UTZ5_9ZZZZ</name>
<protein>
    <recommendedName>
        <fullName evidence="1">DUF4130 domain-containing protein</fullName>
    </recommendedName>
</protein>
<proteinExistence type="predicted"/>
<gene>
    <name evidence="2" type="ORF">LCGC14_0179870</name>
</gene>
<dbReference type="EMBL" id="LAZR01000072">
    <property type="protein sequence ID" value="KKN95174.1"/>
    <property type="molecule type" value="Genomic_DNA"/>
</dbReference>
<dbReference type="AlphaFoldDB" id="A0A0F9UTZ5"/>
<feature type="domain" description="DUF4130" evidence="1">
    <location>
        <begin position="80"/>
        <end position="241"/>
    </location>
</feature>
<organism evidence="2">
    <name type="scientific">marine sediment metagenome</name>
    <dbReference type="NCBI Taxonomy" id="412755"/>
    <lineage>
        <taxon>unclassified sequences</taxon>
        <taxon>metagenomes</taxon>
        <taxon>ecological metagenomes</taxon>
    </lineage>
</organism>